<dbReference type="SUPFAM" id="SSF55781">
    <property type="entry name" value="GAF domain-like"/>
    <property type="match status" value="1"/>
</dbReference>
<reference evidence="9" key="1">
    <citation type="submission" date="2018-12" db="EMBL/GenBank/DDBJ databases">
        <title>Tengunoibacter tsumagoiensis gen. nov., sp. nov., Dictyobacter kobayashii sp. nov., D. alpinus sp. nov., and D. joshuensis sp. nov. and description of Dictyobacteraceae fam. nov. within the order Ktedonobacterales isolated from Tengu-no-mugimeshi.</title>
        <authorList>
            <person name="Wang C.M."/>
            <person name="Zheng Y."/>
            <person name="Sakai Y."/>
            <person name="Toyoda A."/>
            <person name="Minakuchi Y."/>
            <person name="Abe K."/>
            <person name="Yokota A."/>
            <person name="Yabe S."/>
        </authorList>
    </citation>
    <scope>NUCLEOTIDE SEQUENCE [LARGE SCALE GENOMIC DNA]</scope>
    <source>
        <strain evidence="9">Uno16</strain>
    </source>
</reference>
<dbReference type="InterPro" id="IPR036097">
    <property type="entry name" value="HisK_dim/P_sf"/>
</dbReference>
<evidence type="ECO:0000256" key="4">
    <source>
        <dbReference type="ARBA" id="ARBA00022679"/>
    </source>
</evidence>
<keyword evidence="9" id="KW-1185">Reference proteome</keyword>
<dbReference type="OrthoDB" id="139642at2"/>
<dbReference type="Pfam" id="PF02518">
    <property type="entry name" value="HATPase_c"/>
    <property type="match status" value="1"/>
</dbReference>
<comment type="caution">
    <text evidence="8">The sequence shown here is derived from an EMBL/GenBank/DDBJ whole genome shotgun (WGS) entry which is preliminary data.</text>
</comment>
<gene>
    <name evidence="8" type="ORF">KDA_56380</name>
</gene>
<dbReference type="Pfam" id="PF01590">
    <property type="entry name" value="GAF"/>
    <property type="match status" value="1"/>
</dbReference>
<dbReference type="Pfam" id="PF00512">
    <property type="entry name" value="HisKA"/>
    <property type="match status" value="1"/>
</dbReference>
<dbReference type="Gene3D" id="1.10.287.130">
    <property type="match status" value="1"/>
</dbReference>
<evidence type="ECO:0000259" key="7">
    <source>
        <dbReference type="PROSITE" id="PS50109"/>
    </source>
</evidence>
<evidence type="ECO:0000256" key="3">
    <source>
        <dbReference type="ARBA" id="ARBA00022553"/>
    </source>
</evidence>
<feature type="domain" description="Histidine kinase" evidence="7">
    <location>
        <begin position="515"/>
        <end position="738"/>
    </location>
</feature>
<evidence type="ECO:0000256" key="6">
    <source>
        <dbReference type="ARBA" id="ARBA00023012"/>
    </source>
</evidence>
<organism evidence="8 9">
    <name type="scientific">Dictyobacter alpinus</name>
    <dbReference type="NCBI Taxonomy" id="2014873"/>
    <lineage>
        <taxon>Bacteria</taxon>
        <taxon>Bacillati</taxon>
        <taxon>Chloroflexota</taxon>
        <taxon>Ktedonobacteria</taxon>
        <taxon>Ktedonobacterales</taxon>
        <taxon>Dictyobacteraceae</taxon>
        <taxon>Dictyobacter</taxon>
    </lineage>
</organism>
<name>A0A402BFJ8_9CHLR</name>
<comment type="catalytic activity">
    <reaction evidence="1">
        <text>ATP + protein L-histidine = ADP + protein N-phospho-L-histidine.</text>
        <dbReference type="EC" id="2.7.13.3"/>
    </reaction>
</comment>
<dbReference type="PROSITE" id="PS50109">
    <property type="entry name" value="HIS_KIN"/>
    <property type="match status" value="1"/>
</dbReference>
<dbReference type="Gene3D" id="3.30.565.10">
    <property type="entry name" value="Histidine kinase-like ATPase, C-terminal domain"/>
    <property type="match status" value="1"/>
</dbReference>
<dbReference type="InterPro" id="IPR036890">
    <property type="entry name" value="HATPase_C_sf"/>
</dbReference>
<proteinExistence type="predicted"/>
<dbReference type="AlphaFoldDB" id="A0A402BFJ8"/>
<dbReference type="PANTHER" id="PTHR43047">
    <property type="entry name" value="TWO-COMPONENT HISTIDINE PROTEIN KINASE"/>
    <property type="match status" value="1"/>
</dbReference>
<dbReference type="GO" id="GO:0009927">
    <property type="term" value="F:histidine phosphotransfer kinase activity"/>
    <property type="evidence" value="ECO:0007669"/>
    <property type="project" value="TreeGrafter"/>
</dbReference>
<dbReference type="RefSeq" id="WP_126630309.1">
    <property type="nucleotide sequence ID" value="NZ_BIFT01000002.1"/>
</dbReference>
<dbReference type="CDD" id="cd00082">
    <property type="entry name" value="HisKA"/>
    <property type="match status" value="1"/>
</dbReference>
<dbReference type="SMART" id="SM00387">
    <property type="entry name" value="HATPase_c"/>
    <property type="match status" value="1"/>
</dbReference>
<dbReference type="FunFam" id="3.30.565.10:FF:000006">
    <property type="entry name" value="Sensor histidine kinase WalK"/>
    <property type="match status" value="1"/>
</dbReference>
<dbReference type="SMART" id="SM00388">
    <property type="entry name" value="HisKA"/>
    <property type="match status" value="1"/>
</dbReference>
<dbReference type="SUPFAM" id="SSF55785">
    <property type="entry name" value="PYP-like sensor domain (PAS domain)"/>
    <property type="match status" value="1"/>
</dbReference>
<dbReference type="InterPro" id="IPR003594">
    <property type="entry name" value="HATPase_dom"/>
</dbReference>
<evidence type="ECO:0000313" key="9">
    <source>
        <dbReference type="Proteomes" id="UP000287171"/>
    </source>
</evidence>
<dbReference type="InterPro" id="IPR005467">
    <property type="entry name" value="His_kinase_dom"/>
</dbReference>
<evidence type="ECO:0000256" key="2">
    <source>
        <dbReference type="ARBA" id="ARBA00012438"/>
    </source>
</evidence>
<dbReference type="SUPFAM" id="SSF55874">
    <property type="entry name" value="ATPase domain of HSP90 chaperone/DNA topoisomerase II/histidine kinase"/>
    <property type="match status" value="1"/>
</dbReference>
<dbReference type="Gene3D" id="3.30.450.20">
    <property type="entry name" value="PAS domain"/>
    <property type="match status" value="2"/>
</dbReference>
<accession>A0A402BFJ8</accession>
<evidence type="ECO:0000313" key="8">
    <source>
        <dbReference type="EMBL" id="GCE30154.1"/>
    </source>
</evidence>
<dbReference type="InterPro" id="IPR003018">
    <property type="entry name" value="GAF"/>
</dbReference>
<sequence length="758" mass="84354">MKPLNIRQPLSESERFAALSRIGAALMSERNEEQLLQYIAQTAADLIGAEFAAFTLRPINEHGELLVPAEGHLFHLAAVIGATKEQETLFRQVPLGGEGLLAPIFRHGVPVLVADIQKMTLADAPHTKDALCAAREAASAFAHGHLSSEGLRSVGLPTGHPILRSFLGAPLLDSERQVRGGLLLGHSKPDQFQKEHEEILMGLAAQAAVAIENARLYNVMHTRAQELNAIFESIGDGVTLVDSQGHIIRENYWAKTLREQLEQYPQGKQALEALLHGPARSACQGISEHDVLVKITNEKQEVHEYIVNASPLRQQATQNRATHINIAGGYYTHEVTSGSVIIWHDVTEVRRLLRERQAYAEAEARRVLLQHILDELPSSVYLVHGKDARLVLANRASSKVWGVTWEHEVPMVEFLHRNHIEIFQVDGRPFPLDQLATLQAVQQGETAYQRQEIIRHADGSTLPVLVNAIALDSRNFPLNLPDLPRGTHELVALVVHQDVSALKEAEALKDEFIGIAAHELRNPLAVLQGFVQLLQAQLTRDKNLVLTDLQHESLEGIEQGTQRLTALTDDLLDVTRLQAGRLELRHEVMDIIPLIKRLVNHYQMTTTQHHLQVIAPETFLLVSIDARRIEQAINNLLSNAIKYSPQGGPIEIHIQEDRQQNKVIVGIKDTGIGIPAQQQARIFGRFMRADNAQAHGIQGTGLGLYLCRELIERQGGSIWFHSVENQGSIFFFSLPLVEVSSDETFEDMVAQNPHEYIP</sequence>
<dbReference type="Proteomes" id="UP000287171">
    <property type="component" value="Unassembled WGS sequence"/>
</dbReference>
<dbReference type="PRINTS" id="PR00344">
    <property type="entry name" value="BCTRLSENSOR"/>
</dbReference>
<keyword evidence="5 8" id="KW-0418">Kinase</keyword>
<dbReference type="EC" id="2.7.13.3" evidence="2"/>
<dbReference type="Gene3D" id="3.30.450.40">
    <property type="match status" value="1"/>
</dbReference>
<keyword evidence="3" id="KW-0597">Phosphoprotein</keyword>
<keyword evidence="4" id="KW-0808">Transferase</keyword>
<dbReference type="InterPro" id="IPR029016">
    <property type="entry name" value="GAF-like_dom_sf"/>
</dbReference>
<dbReference type="SMART" id="SM00065">
    <property type="entry name" value="GAF"/>
    <property type="match status" value="1"/>
</dbReference>
<dbReference type="GO" id="GO:0005886">
    <property type="term" value="C:plasma membrane"/>
    <property type="evidence" value="ECO:0007669"/>
    <property type="project" value="TreeGrafter"/>
</dbReference>
<keyword evidence="6" id="KW-0902">Two-component regulatory system</keyword>
<dbReference type="InterPro" id="IPR003661">
    <property type="entry name" value="HisK_dim/P_dom"/>
</dbReference>
<dbReference type="SUPFAM" id="SSF47384">
    <property type="entry name" value="Homodimeric domain of signal transducing histidine kinase"/>
    <property type="match status" value="1"/>
</dbReference>
<dbReference type="InterPro" id="IPR004358">
    <property type="entry name" value="Sig_transdc_His_kin-like_C"/>
</dbReference>
<dbReference type="GO" id="GO:0000155">
    <property type="term" value="F:phosphorelay sensor kinase activity"/>
    <property type="evidence" value="ECO:0007669"/>
    <property type="project" value="InterPro"/>
</dbReference>
<protein>
    <recommendedName>
        <fullName evidence="2">histidine kinase</fullName>
        <ecNumber evidence="2">2.7.13.3</ecNumber>
    </recommendedName>
</protein>
<dbReference type="InterPro" id="IPR035965">
    <property type="entry name" value="PAS-like_dom_sf"/>
</dbReference>
<dbReference type="EMBL" id="BIFT01000002">
    <property type="protein sequence ID" value="GCE30154.1"/>
    <property type="molecule type" value="Genomic_DNA"/>
</dbReference>
<evidence type="ECO:0000256" key="1">
    <source>
        <dbReference type="ARBA" id="ARBA00000085"/>
    </source>
</evidence>
<evidence type="ECO:0000256" key="5">
    <source>
        <dbReference type="ARBA" id="ARBA00022777"/>
    </source>
</evidence>
<dbReference type="PANTHER" id="PTHR43047:SF72">
    <property type="entry name" value="OSMOSENSING HISTIDINE PROTEIN KINASE SLN1"/>
    <property type="match status" value="1"/>
</dbReference>